<name>A0ACD3B8P2_9AGAR</name>
<protein>
    <submittedName>
        <fullName evidence="1">Uncharacterized protein</fullName>
    </submittedName>
</protein>
<gene>
    <name evidence="1" type="ORF">BDN72DRAFT_893419</name>
</gene>
<reference evidence="1 2" key="1">
    <citation type="journal article" date="2019" name="Nat. Ecol. Evol.">
        <title>Megaphylogeny resolves global patterns of mushroom evolution.</title>
        <authorList>
            <person name="Varga T."/>
            <person name="Krizsan K."/>
            <person name="Foldi C."/>
            <person name="Dima B."/>
            <person name="Sanchez-Garcia M."/>
            <person name="Sanchez-Ramirez S."/>
            <person name="Szollosi G.J."/>
            <person name="Szarkandi J.G."/>
            <person name="Papp V."/>
            <person name="Albert L."/>
            <person name="Andreopoulos W."/>
            <person name="Angelini C."/>
            <person name="Antonin V."/>
            <person name="Barry K.W."/>
            <person name="Bougher N.L."/>
            <person name="Buchanan P."/>
            <person name="Buyck B."/>
            <person name="Bense V."/>
            <person name="Catcheside P."/>
            <person name="Chovatia M."/>
            <person name="Cooper J."/>
            <person name="Damon W."/>
            <person name="Desjardin D."/>
            <person name="Finy P."/>
            <person name="Geml J."/>
            <person name="Haridas S."/>
            <person name="Hughes K."/>
            <person name="Justo A."/>
            <person name="Karasinski D."/>
            <person name="Kautmanova I."/>
            <person name="Kiss B."/>
            <person name="Kocsube S."/>
            <person name="Kotiranta H."/>
            <person name="LaButti K.M."/>
            <person name="Lechner B.E."/>
            <person name="Liimatainen K."/>
            <person name="Lipzen A."/>
            <person name="Lukacs Z."/>
            <person name="Mihaltcheva S."/>
            <person name="Morgado L.N."/>
            <person name="Niskanen T."/>
            <person name="Noordeloos M.E."/>
            <person name="Ohm R.A."/>
            <person name="Ortiz-Santana B."/>
            <person name="Ovrebo C."/>
            <person name="Racz N."/>
            <person name="Riley R."/>
            <person name="Savchenko A."/>
            <person name="Shiryaev A."/>
            <person name="Soop K."/>
            <person name="Spirin V."/>
            <person name="Szebenyi C."/>
            <person name="Tomsovsky M."/>
            <person name="Tulloss R.E."/>
            <person name="Uehling J."/>
            <person name="Grigoriev I.V."/>
            <person name="Vagvolgyi C."/>
            <person name="Papp T."/>
            <person name="Martin F.M."/>
            <person name="Miettinen O."/>
            <person name="Hibbett D.S."/>
            <person name="Nagy L.G."/>
        </authorList>
    </citation>
    <scope>NUCLEOTIDE SEQUENCE [LARGE SCALE GENOMIC DNA]</scope>
    <source>
        <strain evidence="1 2">NL-1719</strain>
    </source>
</reference>
<accession>A0ACD3B8P2</accession>
<organism evidence="1 2">
    <name type="scientific">Pluteus cervinus</name>
    <dbReference type="NCBI Taxonomy" id="181527"/>
    <lineage>
        <taxon>Eukaryota</taxon>
        <taxon>Fungi</taxon>
        <taxon>Dikarya</taxon>
        <taxon>Basidiomycota</taxon>
        <taxon>Agaricomycotina</taxon>
        <taxon>Agaricomycetes</taxon>
        <taxon>Agaricomycetidae</taxon>
        <taxon>Agaricales</taxon>
        <taxon>Pluteineae</taxon>
        <taxon>Pluteaceae</taxon>
        <taxon>Pluteus</taxon>
    </lineage>
</organism>
<sequence>MEASKKRKRESDCPRITYHAPGRTFDRLFRESSLADMQEVVRRKLSVQSTAAIRLIQLRDGQTVDLDDDDDFDAFQSVARTKSVIDVRVLVVNSEDQPAQPSTFAPSHLPTSRLPLRAQASTASMQSDQLPHTGSTDNMAASSNVSDVINSPQKKKRKRERSHKTTALQLETHPAPDPEPVSEPSLDQVHTFLSGSRNEGTEAPNTRQTEPPPAKKRKKKADAEEQPSLETINDSHASTSTSIHKPQPPAEPSGKKQKRARSQPPTAAPSHLQSIAESAQSNTRFARQLADIITTTGEANSKALSVKEQAGKKGIFLPSVLDSSNNLILVVKRKKAEKESSVEANSPSDVPGLNNVTKPATTTKKATETQVAKASADKPATRKRRNTISSVESSADTKNAVKATMVRLIAERRALVLGNQPKPPPAPSVPQVTRAASLPPTPDRNSTEPLPSTSSNQGTEREGKASSSSSLTAIATPSLSIAALPVNSRKFIAQLDLDAIIRGPVERRRVIDELSSSESEDERMSSLEDGNDSEVQKKPRRKTGRAVESSDDDANSNSEAEEAESSGVRQVLPELTTGRGDVMEVDEPDDDARSKDSTAMDDVAPLENPLDQPDNNVTIMSGASAPPDVVNNTEIGSSETHPNASQIVERPHSPAQIETQVEEYPVVPEAQEQPPPSSQRQLRSRSRKAPEASNSVETLQDGLSPLASKRTRKPTKKITEMEPPPLPTSTPITTRSRSKGRGVSTPNGSSQAPRKSTTADQTNTNSNTAKIPLSLASWTTLKQTSPNSSFTSAIDELHSSPAPTQMGGASNNTQVRTPPVTPLFLLSNSQTPFPYSQYNEPDDIESDREPLPALTPRSRSKTGFRSLTDIASQPSIFSTPATLRPATFPGAKNRHRRISDFYPPSLQDDVNDSDESSSVSGTEKESHIPRGRRAGAGR</sequence>
<dbReference type="Proteomes" id="UP000308600">
    <property type="component" value="Unassembled WGS sequence"/>
</dbReference>
<evidence type="ECO:0000313" key="2">
    <source>
        <dbReference type="Proteomes" id="UP000308600"/>
    </source>
</evidence>
<evidence type="ECO:0000313" key="1">
    <source>
        <dbReference type="EMBL" id="TFK73952.1"/>
    </source>
</evidence>
<keyword evidence="2" id="KW-1185">Reference proteome</keyword>
<proteinExistence type="predicted"/>
<dbReference type="EMBL" id="ML208271">
    <property type="protein sequence ID" value="TFK73952.1"/>
    <property type="molecule type" value="Genomic_DNA"/>
</dbReference>